<feature type="transmembrane region" description="Helical" evidence="8">
    <location>
        <begin position="311"/>
        <end position="334"/>
    </location>
</feature>
<feature type="transmembrane region" description="Helical" evidence="8">
    <location>
        <begin position="163"/>
        <end position="187"/>
    </location>
</feature>
<dbReference type="GO" id="GO:0043025">
    <property type="term" value="C:neuronal cell body"/>
    <property type="evidence" value="ECO:0007669"/>
    <property type="project" value="TreeGrafter"/>
</dbReference>
<evidence type="ECO:0000256" key="2">
    <source>
        <dbReference type="ARBA" id="ARBA00022475"/>
    </source>
</evidence>
<evidence type="ECO:0000256" key="7">
    <source>
        <dbReference type="ARBA" id="ARBA00023224"/>
    </source>
</evidence>
<proteinExistence type="inferred from homology"/>
<feature type="transmembrane region" description="Helical" evidence="8">
    <location>
        <begin position="275"/>
        <end position="299"/>
    </location>
</feature>
<keyword evidence="5 8" id="KW-0472">Membrane</keyword>
<keyword evidence="4 8" id="KW-1133">Transmembrane helix</keyword>
<dbReference type="STRING" id="7167.A0A182FRY2"/>
<dbReference type="GO" id="GO:0050909">
    <property type="term" value="P:sensory perception of taste"/>
    <property type="evidence" value="ECO:0007669"/>
    <property type="project" value="InterPro"/>
</dbReference>
<sequence length="436" mass="49745">MSPPLKYWFNINSFYEASRPCFRLQKFFGLLPFTVYRVPAINLGNPPQAGNHSSNSSTAIGLWKSEVKFMDVVIFTLWQIFFLQMFYAQWPTAFLEVPMSRIITLVSLLLHLLGGISCSSSAMVAFHCRRKFVRMLQLVDDADSLFKTFFSEIPHQSVHCYTVTLHGVTFLCNFLLIIVDYIIGTFFDKGNKPNPLMYLFIYYYIIRTIQVTAVSSFIAGLYNFHKRLEAIKQQIRSLFVDQTCTSLSRPCFGNKERIQALTEAYCLVCESLQMFCALFVWQPMFSCASLITAAVFAIITVCHTLSNESPILLILSIVYTIPAILYTFHFLLIVKLGHDLKNEGKQIAVLVHKAINQSSATPVIVERLMIFSRYLQHQTPVVSCGLFNFDWTLALSLISALATYSVILIQFELVVPQFFISAIVQLFEERNNSTEP</sequence>
<dbReference type="EnsemblMetazoa" id="AALB009308-RA">
    <property type="protein sequence ID" value="AALB009308-PA"/>
    <property type="gene ID" value="AALB009308"/>
</dbReference>
<comment type="caution">
    <text evidence="8">Lacks conserved residue(s) required for the propagation of feature annotation.</text>
</comment>
<evidence type="ECO:0000256" key="1">
    <source>
        <dbReference type="ARBA" id="ARBA00004651"/>
    </source>
</evidence>
<dbReference type="GO" id="GO:0030425">
    <property type="term" value="C:dendrite"/>
    <property type="evidence" value="ECO:0007669"/>
    <property type="project" value="TreeGrafter"/>
</dbReference>
<feature type="transmembrane region" description="Helical" evidence="8">
    <location>
        <begin position="199"/>
        <end position="224"/>
    </location>
</feature>
<comment type="function">
    <text evidence="8">Gustatory receptor which mediates acceptance or avoidance behavior, depending on its substrates.</text>
</comment>
<feature type="transmembrane region" description="Helical" evidence="8">
    <location>
        <begin position="102"/>
        <end position="126"/>
    </location>
</feature>
<keyword evidence="7 8" id="KW-0807">Transducer</keyword>
<evidence type="ECO:0000313" key="10">
    <source>
        <dbReference type="Proteomes" id="UP000069272"/>
    </source>
</evidence>
<dbReference type="GO" id="GO:0007165">
    <property type="term" value="P:signal transduction"/>
    <property type="evidence" value="ECO:0007669"/>
    <property type="project" value="UniProtKB-KW"/>
</dbReference>
<feature type="transmembrane region" description="Helical" evidence="8">
    <location>
        <begin position="72"/>
        <end position="90"/>
    </location>
</feature>
<evidence type="ECO:0000256" key="3">
    <source>
        <dbReference type="ARBA" id="ARBA00022692"/>
    </source>
</evidence>
<accession>A0A182FRY2</accession>
<evidence type="ECO:0000256" key="6">
    <source>
        <dbReference type="ARBA" id="ARBA00023170"/>
    </source>
</evidence>
<organism evidence="9 10">
    <name type="scientific">Anopheles albimanus</name>
    <name type="common">New world malaria mosquito</name>
    <dbReference type="NCBI Taxonomy" id="7167"/>
    <lineage>
        <taxon>Eukaryota</taxon>
        <taxon>Metazoa</taxon>
        <taxon>Ecdysozoa</taxon>
        <taxon>Arthropoda</taxon>
        <taxon>Hexapoda</taxon>
        <taxon>Insecta</taxon>
        <taxon>Pterygota</taxon>
        <taxon>Neoptera</taxon>
        <taxon>Endopterygota</taxon>
        <taxon>Diptera</taxon>
        <taxon>Nematocera</taxon>
        <taxon>Culicoidea</taxon>
        <taxon>Culicidae</taxon>
        <taxon>Anophelinae</taxon>
        <taxon>Anopheles</taxon>
    </lineage>
</organism>
<dbReference type="GO" id="GO:0008049">
    <property type="term" value="P:male courtship behavior"/>
    <property type="evidence" value="ECO:0007669"/>
    <property type="project" value="TreeGrafter"/>
</dbReference>
<reference evidence="9" key="2">
    <citation type="submission" date="2022-08" db="UniProtKB">
        <authorList>
            <consortium name="EnsemblMetazoa"/>
        </authorList>
    </citation>
    <scope>IDENTIFICATION</scope>
    <source>
        <strain evidence="9">STECLA/ALBI9_A</strain>
    </source>
</reference>
<name>A0A182FRY2_ANOAL</name>
<dbReference type="GO" id="GO:0005886">
    <property type="term" value="C:plasma membrane"/>
    <property type="evidence" value="ECO:0007669"/>
    <property type="project" value="UniProtKB-SubCell"/>
</dbReference>
<evidence type="ECO:0000256" key="8">
    <source>
        <dbReference type="RuleBase" id="RU363108"/>
    </source>
</evidence>
<evidence type="ECO:0000313" key="9">
    <source>
        <dbReference type="EnsemblMetazoa" id="AALB009308-PA"/>
    </source>
</evidence>
<dbReference type="GO" id="GO:0007635">
    <property type="term" value="P:chemosensory behavior"/>
    <property type="evidence" value="ECO:0007669"/>
    <property type="project" value="TreeGrafter"/>
</dbReference>
<keyword evidence="3 8" id="KW-0812">Transmembrane</keyword>
<dbReference type="VEuPathDB" id="VectorBase:AALB009308"/>
<dbReference type="Proteomes" id="UP000069272">
    <property type="component" value="Chromosome 2R"/>
</dbReference>
<dbReference type="Pfam" id="PF08395">
    <property type="entry name" value="7tm_7"/>
    <property type="match status" value="1"/>
</dbReference>
<dbReference type="InterPro" id="IPR013604">
    <property type="entry name" value="7TM_chemorcpt"/>
</dbReference>
<dbReference type="PANTHER" id="PTHR21143:SF104">
    <property type="entry name" value="GUSTATORY RECEPTOR 8A-RELATED"/>
    <property type="match status" value="1"/>
</dbReference>
<comment type="similarity">
    <text evidence="8">Belongs to the insect chemoreceptor superfamily. Gustatory receptor (GR) family.</text>
</comment>
<dbReference type="VEuPathDB" id="VectorBase:AALB20_029900"/>
<evidence type="ECO:0000256" key="4">
    <source>
        <dbReference type="ARBA" id="ARBA00022989"/>
    </source>
</evidence>
<dbReference type="AlphaFoldDB" id="A0A182FRY2"/>
<keyword evidence="10" id="KW-1185">Reference proteome</keyword>
<comment type="subcellular location">
    <subcellularLocation>
        <location evidence="1 8">Cell membrane</location>
        <topology evidence="1 8">Multi-pass membrane protein</topology>
    </subcellularLocation>
</comment>
<dbReference type="PANTHER" id="PTHR21143">
    <property type="entry name" value="INVERTEBRATE GUSTATORY RECEPTOR"/>
    <property type="match status" value="1"/>
</dbReference>
<keyword evidence="6 8" id="KW-0675">Receptor</keyword>
<reference evidence="9 10" key="1">
    <citation type="journal article" date="2017" name="G3 (Bethesda)">
        <title>The Physical Genome Mapping of Anopheles albimanus Corrected Scaffold Misassemblies and Identified Interarm Rearrangements in Genus Anopheles.</title>
        <authorList>
            <person name="Artemov G.N."/>
            <person name="Peery A.N."/>
            <person name="Jiang X."/>
            <person name="Tu Z."/>
            <person name="Stegniy V.N."/>
            <person name="Sharakhova M.V."/>
            <person name="Sharakhov I.V."/>
        </authorList>
    </citation>
    <scope>NUCLEOTIDE SEQUENCE [LARGE SCALE GENOMIC DNA]</scope>
    <source>
        <strain evidence="9 10">ALBI9_A</strain>
    </source>
</reference>
<evidence type="ECO:0000256" key="5">
    <source>
        <dbReference type="ARBA" id="ARBA00023136"/>
    </source>
</evidence>
<keyword evidence="2 8" id="KW-1003">Cell membrane</keyword>
<protein>
    <recommendedName>
        <fullName evidence="8">Gustatory receptor</fullName>
    </recommendedName>
</protein>
<dbReference type="GO" id="GO:0030424">
    <property type="term" value="C:axon"/>
    <property type="evidence" value="ECO:0007669"/>
    <property type="project" value="TreeGrafter"/>
</dbReference>